<dbReference type="Proteomes" id="UP000717996">
    <property type="component" value="Unassembled WGS sequence"/>
</dbReference>
<dbReference type="Gene3D" id="1.10.287.110">
    <property type="entry name" value="DnaJ domain"/>
    <property type="match status" value="1"/>
</dbReference>
<feature type="region of interest" description="Disordered" evidence="2">
    <location>
        <begin position="109"/>
        <end position="133"/>
    </location>
</feature>
<reference evidence="4" key="1">
    <citation type="journal article" date="2020" name="Microb. Genom.">
        <title>Genetic diversity of clinical and environmental Mucorales isolates obtained from an investigation of mucormycosis cases among solid organ transplant recipients.</title>
        <authorList>
            <person name="Nguyen M.H."/>
            <person name="Kaul D."/>
            <person name="Muto C."/>
            <person name="Cheng S.J."/>
            <person name="Richter R.A."/>
            <person name="Bruno V.M."/>
            <person name="Liu G."/>
            <person name="Beyhan S."/>
            <person name="Sundermann A.J."/>
            <person name="Mounaud S."/>
            <person name="Pasculle A.W."/>
            <person name="Nierman W.C."/>
            <person name="Driscoll E."/>
            <person name="Cumbie R."/>
            <person name="Clancy C.J."/>
            <person name="Dupont C.L."/>
        </authorList>
    </citation>
    <scope>NUCLEOTIDE SEQUENCE</scope>
    <source>
        <strain evidence="4">GL16</strain>
    </source>
</reference>
<dbReference type="PANTHER" id="PTHR44145:SF3">
    <property type="entry name" value="DNAJ HOMOLOG SUBFAMILY A MEMBER 3, MITOCHONDRIAL"/>
    <property type="match status" value="1"/>
</dbReference>
<comment type="caution">
    <text evidence="4">The sequence shown here is derived from an EMBL/GenBank/DDBJ whole genome shotgun (WGS) entry which is preliminary data.</text>
</comment>
<dbReference type="OrthoDB" id="445556at2759"/>
<dbReference type="PANTHER" id="PTHR44145">
    <property type="entry name" value="DNAJ HOMOLOG SUBFAMILY A MEMBER 3, MITOCHONDRIAL"/>
    <property type="match status" value="1"/>
</dbReference>
<evidence type="ECO:0000256" key="1">
    <source>
        <dbReference type="ARBA" id="ARBA00023186"/>
    </source>
</evidence>
<dbReference type="PRINTS" id="PR00625">
    <property type="entry name" value="JDOMAIN"/>
</dbReference>
<sequence>MTIRRFFHSTSLEFARKDYYHILKLNHHADKKTIKSHYYRLSKKYHPDLNPNNEEAHKMFLEINEAYAVLGNEANKRKYDNESTGQGHHFTRPGGGGNYAHAWQFKRRTPRNTGSASAKEQADRMGHKGPTFNHKEHYARHYESEELRRRLRLHQAAERRRAAGGGGDETGRQKGENVWGRLWKLGIVLTAIGYATRFVV</sequence>
<dbReference type="EMBL" id="JAANIT010002975">
    <property type="protein sequence ID" value="KAG1535040.1"/>
    <property type="molecule type" value="Genomic_DNA"/>
</dbReference>
<evidence type="ECO:0000313" key="4">
    <source>
        <dbReference type="EMBL" id="KAG1535040.1"/>
    </source>
</evidence>
<dbReference type="SMART" id="SM00271">
    <property type="entry name" value="DnaJ"/>
    <property type="match status" value="1"/>
</dbReference>
<evidence type="ECO:0000313" key="5">
    <source>
        <dbReference type="Proteomes" id="UP000717996"/>
    </source>
</evidence>
<dbReference type="Pfam" id="PF00226">
    <property type="entry name" value="DnaJ"/>
    <property type="match status" value="1"/>
</dbReference>
<dbReference type="InterPro" id="IPR051938">
    <property type="entry name" value="Apopto_cytoskel_mod"/>
</dbReference>
<protein>
    <recommendedName>
        <fullName evidence="3">J domain-containing protein</fullName>
    </recommendedName>
</protein>
<keyword evidence="1" id="KW-0143">Chaperone</keyword>
<gene>
    <name evidence="4" type="ORF">G6F51_011756</name>
</gene>
<organism evidence="4 5">
    <name type="scientific">Rhizopus oryzae</name>
    <name type="common">Mucormycosis agent</name>
    <name type="synonym">Rhizopus arrhizus var. delemar</name>
    <dbReference type="NCBI Taxonomy" id="64495"/>
    <lineage>
        <taxon>Eukaryota</taxon>
        <taxon>Fungi</taxon>
        <taxon>Fungi incertae sedis</taxon>
        <taxon>Mucoromycota</taxon>
        <taxon>Mucoromycotina</taxon>
        <taxon>Mucoromycetes</taxon>
        <taxon>Mucorales</taxon>
        <taxon>Mucorineae</taxon>
        <taxon>Rhizopodaceae</taxon>
        <taxon>Rhizopus</taxon>
    </lineage>
</organism>
<feature type="domain" description="J" evidence="3">
    <location>
        <begin position="18"/>
        <end position="83"/>
    </location>
</feature>
<dbReference type="AlphaFoldDB" id="A0A9P6XYM3"/>
<dbReference type="CDD" id="cd06257">
    <property type="entry name" value="DnaJ"/>
    <property type="match status" value="1"/>
</dbReference>
<dbReference type="InterPro" id="IPR036869">
    <property type="entry name" value="J_dom_sf"/>
</dbReference>
<dbReference type="SUPFAM" id="SSF46565">
    <property type="entry name" value="Chaperone J-domain"/>
    <property type="match status" value="1"/>
</dbReference>
<evidence type="ECO:0000256" key="2">
    <source>
        <dbReference type="SAM" id="MobiDB-lite"/>
    </source>
</evidence>
<accession>A0A9P6XYM3</accession>
<dbReference type="InterPro" id="IPR001623">
    <property type="entry name" value="DnaJ_domain"/>
</dbReference>
<dbReference type="PROSITE" id="PS50076">
    <property type="entry name" value="DNAJ_2"/>
    <property type="match status" value="1"/>
</dbReference>
<name>A0A9P6XYM3_RHIOR</name>
<proteinExistence type="predicted"/>
<evidence type="ECO:0000259" key="3">
    <source>
        <dbReference type="PROSITE" id="PS50076"/>
    </source>
</evidence>